<feature type="transmembrane region" description="Helical" evidence="1">
    <location>
        <begin position="27"/>
        <end position="51"/>
    </location>
</feature>
<keyword evidence="1" id="KW-0812">Transmembrane</keyword>
<gene>
    <name evidence="2" type="ORF">EA686_28700</name>
</gene>
<evidence type="ECO:0000313" key="2">
    <source>
        <dbReference type="EMBL" id="RSR15313.1"/>
    </source>
</evidence>
<dbReference type="EMBL" id="RFDI01002541">
    <property type="protein sequence ID" value="RSR15313.1"/>
    <property type="molecule type" value="Genomic_DNA"/>
</dbReference>
<organism evidence="2 3">
    <name type="scientific">Acinetobacter baumannii</name>
    <dbReference type="NCBI Taxonomy" id="470"/>
    <lineage>
        <taxon>Bacteria</taxon>
        <taxon>Pseudomonadati</taxon>
        <taxon>Pseudomonadota</taxon>
        <taxon>Gammaproteobacteria</taxon>
        <taxon>Moraxellales</taxon>
        <taxon>Moraxellaceae</taxon>
        <taxon>Acinetobacter</taxon>
        <taxon>Acinetobacter calcoaceticus/baumannii complex</taxon>
    </lineage>
</organism>
<accession>A0A429M6M4</accession>
<dbReference type="Proteomes" id="UP000280073">
    <property type="component" value="Unassembled WGS sequence"/>
</dbReference>
<evidence type="ECO:0000313" key="3">
    <source>
        <dbReference type="Proteomes" id="UP000280073"/>
    </source>
</evidence>
<comment type="caution">
    <text evidence="2">The sequence shown here is derived from an EMBL/GenBank/DDBJ whole genome shotgun (WGS) entry which is preliminary data.</text>
</comment>
<keyword evidence="1" id="KW-1133">Transmembrane helix</keyword>
<dbReference type="AlphaFoldDB" id="A0A429M6M4"/>
<name>A0A429M6M4_ACIBA</name>
<sequence length="66" mass="7902">MSGLQEEYLQHQTKIEQLRLSIQYIRWYLVSLILLCLISAIIFFCYFTSYITNFIWSIGFTILTLT</sequence>
<evidence type="ECO:0000256" key="1">
    <source>
        <dbReference type="SAM" id="Phobius"/>
    </source>
</evidence>
<keyword evidence="1" id="KW-0472">Membrane</keyword>
<protein>
    <submittedName>
        <fullName evidence="2">GGDEF domain-containing protein</fullName>
    </submittedName>
</protein>
<reference evidence="2 3" key="1">
    <citation type="submission" date="2018-10" db="EMBL/GenBank/DDBJ databases">
        <title>GWAS and RNA-Seq identify cryptic mechanisms of antimicrobial resistance in Acinetobacter baumannii.</title>
        <authorList>
            <person name="Sahl J.W."/>
        </authorList>
    </citation>
    <scope>NUCLEOTIDE SEQUENCE [LARGE SCALE GENOMIC DNA]</scope>
    <source>
        <strain evidence="2 3">TG28175</strain>
    </source>
</reference>
<proteinExistence type="predicted"/>
<feature type="non-terminal residue" evidence="2">
    <location>
        <position position="66"/>
    </location>
</feature>